<dbReference type="Proteomes" id="UP001153331">
    <property type="component" value="Unassembled WGS sequence"/>
</dbReference>
<accession>A0ACC2IDS8</accession>
<dbReference type="EMBL" id="JAPHNI010000260">
    <property type="protein sequence ID" value="KAJ8113336.1"/>
    <property type="molecule type" value="Genomic_DNA"/>
</dbReference>
<reference evidence="1" key="1">
    <citation type="submission" date="2022-11" db="EMBL/GenBank/DDBJ databases">
        <title>Genome Sequence of Boeremia exigua.</title>
        <authorList>
            <person name="Buettner E."/>
        </authorList>
    </citation>
    <scope>NUCLEOTIDE SEQUENCE</scope>
    <source>
        <strain evidence="1">CU02</strain>
    </source>
</reference>
<name>A0ACC2IDS8_9PLEO</name>
<comment type="caution">
    <text evidence="1">The sequence shown here is derived from an EMBL/GenBank/DDBJ whole genome shotgun (WGS) entry which is preliminary data.</text>
</comment>
<keyword evidence="2" id="KW-1185">Reference proteome</keyword>
<sequence>MTRKSSRRNPEPLQDPPRTRAEDIHTRRQAPVPASIEAAKIIPADLKAGIIANWNLSADTVNSCVTSERWPLNEPDPEKWHIDIIKFLHEASEHSKGDNNLFRLELSAEIALRQAKNRSAKGKTDCLTVTDLKKVCTRLRSEARGDKKTDSEEQKPVETRLVRRGRSNGKPQEIQPKKPQAAQEIQHARDTKPTTRQGRRKPKSPEPKSPDQNGQPGIEPAAKRHSSDLPIRPARRARAAKSPKAKPTIPPPVTPANPPEASDEEEEEEDQENAPPEPVSGRHIYGTYIPPATVDFHAESAAAMPPARQTRKRARADEQPPTQIQIDSDPRDIDATGFLSELDPKEARRRRKPRLSRLQQDVVGEPAWSQDLCEVSVTPGFVESDGVGSPELVGRELVDGVRGDGEVGLGVEVLLQILPGIPDWATSEERSLLEGRLALLQRDVLAYEECVREIMGRVEREI</sequence>
<protein>
    <submittedName>
        <fullName evidence="1">Uncharacterized protein</fullName>
    </submittedName>
</protein>
<evidence type="ECO:0000313" key="1">
    <source>
        <dbReference type="EMBL" id="KAJ8113336.1"/>
    </source>
</evidence>
<organism evidence="1 2">
    <name type="scientific">Boeremia exigua</name>
    <dbReference type="NCBI Taxonomy" id="749465"/>
    <lineage>
        <taxon>Eukaryota</taxon>
        <taxon>Fungi</taxon>
        <taxon>Dikarya</taxon>
        <taxon>Ascomycota</taxon>
        <taxon>Pezizomycotina</taxon>
        <taxon>Dothideomycetes</taxon>
        <taxon>Pleosporomycetidae</taxon>
        <taxon>Pleosporales</taxon>
        <taxon>Pleosporineae</taxon>
        <taxon>Didymellaceae</taxon>
        <taxon>Boeremia</taxon>
    </lineage>
</organism>
<gene>
    <name evidence="1" type="ORF">OPT61_g4510</name>
</gene>
<proteinExistence type="predicted"/>
<evidence type="ECO:0000313" key="2">
    <source>
        <dbReference type="Proteomes" id="UP001153331"/>
    </source>
</evidence>